<feature type="chain" id="PRO_5029913626" evidence="1">
    <location>
        <begin position="18"/>
        <end position="130"/>
    </location>
</feature>
<organism evidence="2 3">
    <name type="scientific">Rousettus aegyptiacus</name>
    <name type="common">Egyptian fruit bat</name>
    <name type="synonym">Pteropus aegyptiacus</name>
    <dbReference type="NCBI Taxonomy" id="9407"/>
    <lineage>
        <taxon>Eukaryota</taxon>
        <taxon>Metazoa</taxon>
        <taxon>Chordata</taxon>
        <taxon>Craniata</taxon>
        <taxon>Vertebrata</taxon>
        <taxon>Euteleostomi</taxon>
        <taxon>Mammalia</taxon>
        <taxon>Eutheria</taxon>
        <taxon>Laurasiatheria</taxon>
        <taxon>Chiroptera</taxon>
        <taxon>Yinpterochiroptera</taxon>
        <taxon>Pteropodoidea</taxon>
        <taxon>Pteropodidae</taxon>
        <taxon>Rousettinae</taxon>
        <taxon>Rousettus</taxon>
    </lineage>
</organism>
<proteinExistence type="predicted"/>
<keyword evidence="1" id="KW-0732">Signal</keyword>
<keyword evidence="3" id="KW-1185">Reference proteome</keyword>
<accession>A0A7J8BFK5</accession>
<protein>
    <submittedName>
        <fullName evidence="2">Uncharacterized protein</fullName>
    </submittedName>
</protein>
<feature type="signal peptide" evidence="1">
    <location>
        <begin position="1"/>
        <end position="17"/>
    </location>
</feature>
<evidence type="ECO:0000313" key="3">
    <source>
        <dbReference type="Proteomes" id="UP000593571"/>
    </source>
</evidence>
<gene>
    <name evidence="2" type="ORF">HJG63_009868</name>
</gene>
<reference evidence="2 3" key="1">
    <citation type="journal article" date="2020" name="Nature">
        <title>Six reference-quality genomes reveal evolution of bat adaptations.</title>
        <authorList>
            <person name="Jebb D."/>
            <person name="Huang Z."/>
            <person name="Pippel M."/>
            <person name="Hughes G.M."/>
            <person name="Lavrichenko K."/>
            <person name="Devanna P."/>
            <person name="Winkler S."/>
            <person name="Jermiin L.S."/>
            <person name="Skirmuntt E.C."/>
            <person name="Katzourakis A."/>
            <person name="Burkitt-Gray L."/>
            <person name="Ray D.A."/>
            <person name="Sullivan K.A.M."/>
            <person name="Roscito J.G."/>
            <person name="Kirilenko B.M."/>
            <person name="Davalos L.M."/>
            <person name="Corthals A.P."/>
            <person name="Power M.L."/>
            <person name="Jones G."/>
            <person name="Ransome R.D."/>
            <person name="Dechmann D.K.N."/>
            <person name="Locatelli A.G."/>
            <person name="Puechmaille S.J."/>
            <person name="Fedrigo O."/>
            <person name="Jarvis E.D."/>
            <person name="Hiller M."/>
            <person name="Vernes S.C."/>
            <person name="Myers E.W."/>
            <person name="Teeling E.C."/>
        </authorList>
    </citation>
    <scope>NUCLEOTIDE SEQUENCE [LARGE SCALE GENOMIC DNA]</scope>
    <source>
        <strain evidence="2">MRouAeg1</strain>
        <tissue evidence="2">Muscle</tissue>
    </source>
</reference>
<dbReference type="Proteomes" id="UP000593571">
    <property type="component" value="Unassembled WGS sequence"/>
</dbReference>
<evidence type="ECO:0000256" key="1">
    <source>
        <dbReference type="SAM" id="SignalP"/>
    </source>
</evidence>
<name>A0A7J8BFK5_ROUAE</name>
<dbReference type="EMBL" id="JACASE010000017">
    <property type="protein sequence ID" value="KAF6397226.1"/>
    <property type="molecule type" value="Genomic_DNA"/>
</dbReference>
<dbReference type="AlphaFoldDB" id="A0A7J8BFK5"/>
<evidence type="ECO:0000313" key="2">
    <source>
        <dbReference type="EMBL" id="KAF6397226.1"/>
    </source>
</evidence>
<sequence>MSFIIFIFIAFIKVIKTAERFGLSRETVFGSSTEAGLRWLAGTEVGRLAGKKRRRGRQEETVKLLNLHLRAPDEVRGARGRAGHTQGERGGHPVPRLENLLQACSCACSTLETSRYLEFRSKSVLTKKSL</sequence>
<comment type="caution">
    <text evidence="2">The sequence shown here is derived from an EMBL/GenBank/DDBJ whole genome shotgun (WGS) entry which is preliminary data.</text>
</comment>